<organism evidence="2">
    <name type="scientific">bioreactor metagenome</name>
    <dbReference type="NCBI Taxonomy" id="1076179"/>
    <lineage>
        <taxon>unclassified sequences</taxon>
        <taxon>metagenomes</taxon>
        <taxon>ecological metagenomes</taxon>
    </lineage>
</organism>
<dbReference type="AlphaFoldDB" id="A0A644YXQ1"/>
<proteinExistence type="predicted"/>
<feature type="region of interest" description="Disordered" evidence="1">
    <location>
        <begin position="20"/>
        <end position="76"/>
    </location>
</feature>
<evidence type="ECO:0000256" key="1">
    <source>
        <dbReference type="SAM" id="MobiDB-lite"/>
    </source>
</evidence>
<sequence length="76" mass="8284">MEDKPFADEIGLHAEGLFHVPGRIEPGLPEIEYPYEDGEKDHGGRQQNRKEPEHSPDAPEVDGKHGNLLIDGGASG</sequence>
<gene>
    <name evidence="2" type="ORF">SDC9_79975</name>
</gene>
<feature type="compositionally biased region" description="Basic and acidic residues" evidence="1">
    <location>
        <begin position="37"/>
        <end position="65"/>
    </location>
</feature>
<protein>
    <submittedName>
        <fullName evidence="2">Uncharacterized protein</fullName>
    </submittedName>
</protein>
<name>A0A644YXQ1_9ZZZZ</name>
<evidence type="ECO:0000313" key="2">
    <source>
        <dbReference type="EMBL" id="MPM33400.1"/>
    </source>
</evidence>
<comment type="caution">
    <text evidence="2">The sequence shown here is derived from an EMBL/GenBank/DDBJ whole genome shotgun (WGS) entry which is preliminary data.</text>
</comment>
<dbReference type="EMBL" id="VSSQ01006649">
    <property type="protein sequence ID" value="MPM33400.1"/>
    <property type="molecule type" value="Genomic_DNA"/>
</dbReference>
<reference evidence="2" key="1">
    <citation type="submission" date="2019-08" db="EMBL/GenBank/DDBJ databases">
        <authorList>
            <person name="Kucharzyk K."/>
            <person name="Murdoch R.W."/>
            <person name="Higgins S."/>
            <person name="Loffler F."/>
        </authorList>
    </citation>
    <scope>NUCLEOTIDE SEQUENCE</scope>
</reference>
<accession>A0A644YXQ1</accession>